<dbReference type="Gene3D" id="3.40.50.2000">
    <property type="entry name" value="Glycogen Phosphorylase B"/>
    <property type="match status" value="2"/>
</dbReference>
<evidence type="ECO:0000259" key="2">
    <source>
        <dbReference type="Pfam" id="PF13579"/>
    </source>
</evidence>
<dbReference type="GO" id="GO:0016757">
    <property type="term" value="F:glycosyltransferase activity"/>
    <property type="evidence" value="ECO:0007669"/>
    <property type="project" value="UniProtKB-ARBA"/>
</dbReference>
<dbReference type="InterPro" id="IPR028098">
    <property type="entry name" value="Glyco_trans_4-like_N"/>
</dbReference>
<gene>
    <name evidence="3" type="ORF">DI623_02065</name>
</gene>
<dbReference type="AlphaFoldDB" id="A0A2W5AAV6"/>
<dbReference type="Pfam" id="PF13579">
    <property type="entry name" value="Glyco_trans_4_4"/>
    <property type="match status" value="1"/>
</dbReference>
<dbReference type="EMBL" id="QFNN01000005">
    <property type="protein sequence ID" value="PZO91720.1"/>
    <property type="molecule type" value="Genomic_DNA"/>
</dbReference>
<feature type="domain" description="Glycosyltransferase subfamily 4-like N-terminal" evidence="2">
    <location>
        <begin position="14"/>
        <end position="174"/>
    </location>
</feature>
<proteinExistence type="predicted"/>
<reference evidence="3 4" key="1">
    <citation type="submission" date="2017-08" db="EMBL/GenBank/DDBJ databases">
        <title>Infants hospitalized years apart are colonized by the same room-sourced microbial strains.</title>
        <authorList>
            <person name="Brooks B."/>
            <person name="Olm M.R."/>
            <person name="Firek B.A."/>
            <person name="Baker R."/>
            <person name="Thomas B.C."/>
            <person name="Morowitz M.J."/>
            <person name="Banfield J.F."/>
        </authorList>
    </citation>
    <scope>NUCLEOTIDE SEQUENCE [LARGE SCALE GENOMIC DNA]</scope>
    <source>
        <strain evidence="3">S2_018_000_R2_101</strain>
    </source>
</reference>
<evidence type="ECO:0000259" key="1">
    <source>
        <dbReference type="Pfam" id="PF00534"/>
    </source>
</evidence>
<organism evidence="3 4">
    <name type="scientific">Sphingomonas sanxanigenens</name>
    <dbReference type="NCBI Taxonomy" id="397260"/>
    <lineage>
        <taxon>Bacteria</taxon>
        <taxon>Pseudomonadati</taxon>
        <taxon>Pseudomonadota</taxon>
        <taxon>Alphaproteobacteria</taxon>
        <taxon>Sphingomonadales</taxon>
        <taxon>Sphingomonadaceae</taxon>
        <taxon>Sphingomonas</taxon>
    </lineage>
</organism>
<keyword evidence="3" id="KW-0808">Transferase</keyword>
<dbReference type="CDD" id="cd03811">
    <property type="entry name" value="GT4_GT28_WabH-like"/>
    <property type="match status" value="1"/>
</dbReference>
<dbReference type="Proteomes" id="UP000249066">
    <property type="component" value="Unassembled WGS sequence"/>
</dbReference>
<feature type="domain" description="Glycosyl transferase family 1" evidence="1">
    <location>
        <begin position="200"/>
        <end position="329"/>
    </location>
</feature>
<name>A0A2W5AAV6_9SPHN</name>
<dbReference type="PANTHER" id="PTHR12526">
    <property type="entry name" value="GLYCOSYLTRANSFERASE"/>
    <property type="match status" value="1"/>
</dbReference>
<sequence>MLRIMVPIHSFAPGGVERVALRLAAEWRKAGHDVTIALGRDDPPGVHRFPGLRFLIKHSRVPTARWETIWMIFCLWRFARAERPDAIFCPGNSYAVVGAALRLLLGRRCPPLILKISNELDRADMGRVGGGFYRFWLRVQGRCFVRLIVPDDALVAQVERLLRPLPGVIAAIPNPLLTDAEIVALSASRTDMRERRALRFIAVGRLEPQKNYPLMLRAFAAGAGPDDRLAILGEGRQRRRIEALVEKLGLGDRVILPGHVDPAPWLAAADAYLLSSDYEGVPAAMVEALAAGLAVVATDCTPAMRSLSAGGAATLVPRGDAKALAAAIAARSGQAPDHAAQIAVARRYELGAAARHYLDLVAALG</sequence>
<protein>
    <submittedName>
        <fullName evidence="3">Glycosyltransferase</fullName>
    </submittedName>
</protein>
<accession>A0A2W5AAV6</accession>
<dbReference type="InterPro" id="IPR001296">
    <property type="entry name" value="Glyco_trans_1"/>
</dbReference>
<comment type="caution">
    <text evidence="3">The sequence shown here is derived from an EMBL/GenBank/DDBJ whole genome shotgun (WGS) entry which is preliminary data.</text>
</comment>
<evidence type="ECO:0000313" key="4">
    <source>
        <dbReference type="Proteomes" id="UP000249066"/>
    </source>
</evidence>
<evidence type="ECO:0000313" key="3">
    <source>
        <dbReference type="EMBL" id="PZO91720.1"/>
    </source>
</evidence>
<dbReference type="SUPFAM" id="SSF53756">
    <property type="entry name" value="UDP-Glycosyltransferase/glycogen phosphorylase"/>
    <property type="match status" value="1"/>
</dbReference>
<dbReference type="Pfam" id="PF00534">
    <property type="entry name" value="Glycos_transf_1"/>
    <property type="match status" value="1"/>
</dbReference>